<evidence type="ECO:0000256" key="1">
    <source>
        <dbReference type="RuleBase" id="RU368068"/>
    </source>
</evidence>
<dbReference type="InterPro" id="IPR029055">
    <property type="entry name" value="Ntn_hydrolases_N"/>
</dbReference>
<dbReference type="Gene3D" id="3.60.20.40">
    <property type="match status" value="1"/>
</dbReference>
<name>A0ABP1FHH1_9CHLO</name>
<dbReference type="InterPro" id="IPR000101">
    <property type="entry name" value="GGT_peptidase"/>
</dbReference>
<evidence type="ECO:0000313" key="2">
    <source>
        <dbReference type="EMBL" id="CAL5219383.1"/>
    </source>
</evidence>
<evidence type="ECO:0000313" key="3">
    <source>
        <dbReference type="Proteomes" id="UP001497392"/>
    </source>
</evidence>
<comment type="function">
    <text evidence="1">Cleaves the gamma-glutamyl peptide bond of glutathione and glutathione conjugates.</text>
</comment>
<dbReference type="EMBL" id="CAXHTA020000002">
    <property type="protein sequence ID" value="CAL5219383.1"/>
    <property type="molecule type" value="Genomic_DNA"/>
</dbReference>
<comment type="catalytic activity">
    <reaction evidence="1">
        <text>an N-terminal (5-L-glutamyl)-[peptide] + an alpha-amino acid = 5-L-glutamyl amino acid + an N-terminal L-alpha-aminoacyl-[peptide]</text>
        <dbReference type="Rhea" id="RHEA:23904"/>
        <dbReference type="Rhea" id="RHEA-COMP:9780"/>
        <dbReference type="Rhea" id="RHEA-COMP:9795"/>
        <dbReference type="ChEBI" id="CHEBI:77644"/>
        <dbReference type="ChEBI" id="CHEBI:78597"/>
        <dbReference type="ChEBI" id="CHEBI:78599"/>
        <dbReference type="ChEBI" id="CHEBI:78608"/>
        <dbReference type="EC" id="2.3.2.2"/>
    </reaction>
</comment>
<dbReference type="EC" id="3.4.19.13" evidence="1"/>
<dbReference type="Gene3D" id="1.10.246.130">
    <property type="match status" value="1"/>
</dbReference>
<comment type="caution">
    <text evidence="2">The sequence shown here is derived from an EMBL/GenBank/DDBJ whole genome shotgun (WGS) entry which is preliminary data.</text>
</comment>
<comment type="pathway">
    <text evidence="1">Sulfur metabolism; glutathione metabolism.</text>
</comment>
<dbReference type="InterPro" id="IPR043137">
    <property type="entry name" value="GGT_ssub_C"/>
</dbReference>
<keyword evidence="3" id="KW-1185">Reference proteome</keyword>
<keyword evidence="1" id="KW-0378">Hydrolase</keyword>
<organism evidence="2 3">
    <name type="scientific">Coccomyxa viridis</name>
    <dbReference type="NCBI Taxonomy" id="1274662"/>
    <lineage>
        <taxon>Eukaryota</taxon>
        <taxon>Viridiplantae</taxon>
        <taxon>Chlorophyta</taxon>
        <taxon>core chlorophytes</taxon>
        <taxon>Trebouxiophyceae</taxon>
        <taxon>Trebouxiophyceae incertae sedis</taxon>
        <taxon>Coccomyxaceae</taxon>
        <taxon>Coccomyxa</taxon>
    </lineage>
</organism>
<keyword evidence="1" id="KW-0012">Acyltransferase</keyword>
<gene>
    <name evidence="2" type="primary">g1205</name>
    <name evidence="2" type="ORF">VP750_LOCUS1042</name>
</gene>
<dbReference type="PRINTS" id="PR01210">
    <property type="entry name" value="GGTRANSPTASE"/>
</dbReference>
<dbReference type="Pfam" id="PF01019">
    <property type="entry name" value="G_glu_transpept"/>
    <property type="match status" value="1"/>
</dbReference>
<comment type="catalytic activity">
    <reaction evidence="1">
        <text>an S-substituted glutathione + H2O = an S-substituted L-cysteinylglycine + L-glutamate</text>
        <dbReference type="Rhea" id="RHEA:59468"/>
        <dbReference type="ChEBI" id="CHEBI:15377"/>
        <dbReference type="ChEBI" id="CHEBI:29985"/>
        <dbReference type="ChEBI" id="CHEBI:90779"/>
        <dbReference type="ChEBI" id="CHEBI:143103"/>
        <dbReference type="EC" id="3.4.19.13"/>
    </reaction>
</comment>
<comment type="catalytic activity">
    <reaction evidence="1">
        <text>glutathione + H2O = L-cysteinylglycine + L-glutamate</text>
        <dbReference type="Rhea" id="RHEA:28807"/>
        <dbReference type="ChEBI" id="CHEBI:15377"/>
        <dbReference type="ChEBI" id="CHEBI:29985"/>
        <dbReference type="ChEBI" id="CHEBI:57925"/>
        <dbReference type="ChEBI" id="CHEBI:61694"/>
        <dbReference type="EC" id="3.4.19.13"/>
    </reaction>
</comment>
<dbReference type="PANTHER" id="PTHR11686">
    <property type="entry name" value="GAMMA GLUTAMYL TRANSPEPTIDASE"/>
    <property type="match status" value="1"/>
</dbReference>
<accession>A0ABP1FHH1</accession>
<protein>
    <recommendedName>
        <fullName evidence="1">Glutathione hydrolase</fullName>
        <ecNumber evidence="1">2.3.2.2</ecNumber>
        <ecNumber evidence="1">3.4.19.13</ecNumber>
    </recommendedName>
    <alternativeName>
        <fullName evidence="1">Gamma-glutamyltransferase</fullName>
    </alternativeName>
    <alternativeName>
        <fullName evidence="1">Gamma-glutamyltranspeptidase</fullName>
    </alternativeName>
</protein>
<dbReference type="Proteomes" id="UP001497392">
    <property type="component" value="Unassembled WGS sequence"/>
</dbReference>
<keyword evidence="1" id="KW-0808">Transferase</keyword>
<dbReference type="PANTHER" id="PTHR11686:SF9">
    <property type="entry name" value="RE13973P"/>
    <property type="match status" value="1"/>
</dbReference>
<proteinExistence type="predicted"/>
<reference evidence="2 3" key="1">
    <citation type="submission" date="2024-06" db="EMBL/GenBank/DDBJ databases">
        <authorList>
            <person name="Kraege A."/>
            <person name="Thomma B."/>
        </authorList>
    </citation>
    <scope>NUCLEOTIDE SEQUENCE [LARGE SCALE GENOMIC DNA]</scope>
</reference>
<dbReference type="SUPFAM" id="SSF56235">
    <property type="entry name" value="N-terminal nucleophile aminohydrolases (Ntn hydrolases)"/>
    <property type="match status" value="1"/>
</dbReference>
<sequence length="635" mass="67388">MILYAVEKHDSGRWPSWASFQQSHPASEAMDVSFSPEGALRSNIGINRDYMGRPREVLSQHGMVAADNGRCSEIGMKVLVDGGNAVDSAVATALCQGVLNPMASGLGGGGFMVIRTAQGETKVIDAREVAPAAASENMFAGNKNASLEGGLAVAVPLELKGLWKAHQMYGQAAWATLVSPASSLARSGFPAHPYLVNALSQSDMLAKLVQQQSWRDAFYKADGKGGWRAPAVNETCCARTNLADLLDAIGAQGPDALYLRHGNDLAAEIQAAGGIVTAEDLQSATVVVKDPLVIRARGLQMVVPPPPSGGAAVLAGFQMIAAFQAPMAFAGYHGKTDESQLVQPPLAFAGRSRTHRLVEVIKNAFAMRSNLGDPGSCSPGQQPGTGLCFQDMDNLTSAMLSPGYADSLKSRILDNETEPYQDYGGEWRIQAATGDHGTSHLSVVDSRRNAVSFTTTINTSFGSKLFSQSTGIILNNQMDDFSTPDQTNTYGLPPSQANFIRPFKKPQSSMSPMIVTTTDGRLRAALGASGGPRIISSVIQTLFRLIELGDDLLTAVALPRVHDQVVPNTTFVEHWRAGSATFYFPEDEIQALQEKGHHVEATSWGAVVQGILADPSDGYLTGVSDPRKDGAPAGF</sequence>
<dbReference type="InterPro" id="IPR043138">
    <property type="entry name" value="GGT_lsub"/>
</dbReference>
<dbReference type="EC" id="2.3.2.2" evidence="1"/>